<evidence type="ECO:0000313" key="8">
    <source>
        <dbReference type="Proteomes" id="UP000273536"/>
    </source>
</evidence>
<dbReference type="EMBL" id="LGLO01000076">
    <property type="protein sequence ID" value="KPC42023.1"/>
    <property type="molecule type" value="Genomic_DNA"/>
</dbReference>
<evidence type="ECO:0000313" key="6">
    <source>
        <dbReference type="Proteomes" id="UP000037836"/>
    </source>
</evidence>
<comment type="caution">
    <text evidence="4">The sequence shown here is derived from an EMBL/GenBank/DDBJ whole genome shotgun (WGS) entry which is preliminary data.</text>
</comment>
<dbReference type="Proteomes" id="UP000280599">
    <property type="component" value="Unassembled WGS sequence"/>
</dbReference>
<dbReference type="InterPro" id="IPR003593">
    <property type="entry name" value="AAA+_ATPase"/>
</dbReference>
<evidence type="ECO:0000313" key="9">
    <source>
        <dbReference type="Proteomes" id="UP000280599"/>
    </source>
</evidence>
<reference evidence="7 8" key="3">
    <citation type="submission" date="2018-08" db="EMBL/GenBank/DDBJ databases">
        <title>Recombination of ecologically and evolutionarily significant loci maintains genetic cohesion in the Pseudomonas syringae species complex.</title>
        <authorList>
            <person name="Dillon M."/>
            <person name="Thakur S."/>
            <person name="Almeida R.N.D."/>
            <person name="Weir B.S."/>
            <person name="Guttman D.S."/>
        </authorList>
    </citation>
    <scope>NUCLEOTIDE SEQUENCE [LARGE SCALE GENOMIC DNA]</scope>
    <source>
        <strain evidence="5 7">ICMP 4182</strain>
        <strain evidence="4 8">ICMP 6372</strain>
        <strain evidence="3 9">ICMP 867</strain>
    </source>
</reference>
<evidence type="ECO:0000313" key="2">
    <source>
        <dbReference type="EMBL" id="KPC42023.1"/>
    </source>
</evidence>
<evidence type="ECO:0000313" key="3">
    <source>
        <dbReference type="EMBL" id="RMO35548.1"/>
    </source>
</evidence>
<evidence type="ECO:0000313" key="7">
    <source>
        <dbReference type="Proteomes" id="UP000272471"/>
    </source>
</evidence>
<name>A0A0P9R9D8_PSESG</name>
<reference evidence="2" key="1">
    <citation type="submission" date="2015-07" db="EMBL/GenBank/DDBJ databases">
        <authorList>
            <person name="O'Brien H.E."/>
            <person name="Thakur S."/>
            <person name="Gong Y."/>
            <person name="Wang P.W."/>
            <person name="Guttman D.S."/>
        </authorList>
    </citation>
    <scope>NUCLEOTIDE SEQUENCE</scope>
    <source>
        <strain evidence="2">BR1</strain>
    </source>
</reference>
<dbReference type="RefSeq" id="WP_004661147.1">
    <property type="nucleotide sequence ID" value="NZ_LGLL01000048.1"/>
</dbReference>
<dbReference type="InterPro" id="IPR008868">
    <property type="entry name" value="TniB"/>
</dbReference>
<dbReference type="EMBL" id="RBQX01000194">
    <property type="protein sequence ID" value="RMQ14406.1"/>
    <property type="molecule type" value="Genomic_DNA"/>
</dbReference>
<keyword evidence="6" id="KW-1185">Reference proteome</keyword>
<evidence type="ECO:0000313" key="5">
    <source>
        <dbReference type="EMBL" id="RMQ14406.1"/>
    </source>
</evidence>
<dbReference type="Pfam" id="PF05621">
    <property type="entry name" value="TniB"/>
    <property type="match status" value="1"/>
</dbReference>
<evidence type="ECO:0000259" key="1">
    <source>
        <dbReference type="SMART" id="SM00382"/>
    </source>
</evidence>
<reference evidence="2 6" key="2">
    <citation type="submission" date="2015-10" db="EMBL/GenBank/DDBJ databases">
        <title>Comparative genomics and high-throughput reverse genetic screens identify a new phytobacterial MAMP and an Arabidopsis receptor required for immune elicitation.</title>
        <authorList>
            <person name="Mott G.A."/>
            <person name="Thakur S."/>
            <person name="Wang P.W."/>
            <person name="Desveaux D."/>
            <person name="Guttman D.S."/>
        </authorList>
    </citation>
    <scope>NUCLEOTIDE SEQUENCE [LARGE SCALE GENOMIC DNA]</scope>
    <source>
        <strain evidence="2 6">BR1</strain>
    </source>
</reference>
<dbReference type="InterPro" id="IPR027417">
    <property type="entry name" value="P-loop_NTPase"/>
</dbReference>
<protein>
    <submittedName>
        <fullName evidence="5">TniB NTP-binding protein</fullName>
    </submittedName>
    <submittedName>
        <fullName evidence="2">TniB family protein</fullName>
    </submittedName>
    <submittedName>
        <fullName evidence="4">TniB protein</fullName>
    </submittedName>
</protein>
<feature type="domain" description="AAA+ ATPase" evidence="1">
    <location>
        <begin position="53"/>
        <end position="202"/>
    </location>
</feature>
<proteinExistence type="predicted"/>
<dbReference type="SMART" id="SM00382">
    <property type="entry name" value="AAA"/>
    <property type="match status" value="1"/>
</dbReference>
<dbReference type="AlphaFoldDB" id="A0A0P9R9D8"/>
<organism evidence="4 8">
    <name type="scientific">Pseudomonas savastanoi pv. glycinea</name>
    <name type="common">Pseudomonas syringae pv. glycinea</name>
    <dbReference type="NCBI Taxonomy" id="318"/>
    <lineage>
        <taxon>Bacteria</taxon>
        <taxon>Pseudomonadati</taxon>
        <taxon>Pseudomonadota</taxon>
        <taxon>Gammaproteobacteria</taxon>
        <taxon>Pseudomonadales</taxon>
        <taxon>Pseudomonadaceae</taxon>
        <taxon>Pseudomonas</taxon>
    </lineage>
</organism>
<gene>
    <name evidence="2" type="ORF">AC496_1586</name>
    <name evidence="5" type="ORF">ALQ11_100841</name>
    <name evidence="3" type="ORF">ALQ41_00901</name>
    <name evidence="4" type="ORF">ALQ42_00283</name>
</gene>
<dbReference type="Proteomes" id="UP000037836">
    <property type="component" value="Unassembled WGS sequence"/>
</dbReference>
<accession>A0A0P9R9D8</accession>
<dbReference type="Proteomes" id="UP000272471">
    <property type="component" value="Unassembled WGS sequence"/>
</dbReference>
<dbReference type="EMBL" id="RBPS01000212">
    <property type="protein sequence ID" value="RMO35681.1"/>
    <property type="molecule type" value="Genomic_DNA"/>
</dbReference>
<dbReference type="Proteomes" id="UP000273536">
    <property type="component" value="Unassembled WGS sequence"/>
</dbReference>
<sequence>MNDHLTKKTREYLLLPPEERALLCYRDVWVPHPYGIAVTECAKLLVSLPRVKANPGMAVIGAPGVGKSRLAQRWSEESFSDKGDWAGKIMYIDLSNRKKGVDLEKRFLQDLGMIVRGRAYTFSAKDYAEAQQAVRRLNIRAVIFDEAHGLNLRVTSQRLHNMFEALKGFSNQDWGLNVILCGIEDLREMLDIDDQIQSRYGHRTTELPEWKNDNLLASFIAAFMCYMPLQLPSEVSSTIFLDKLYSLASPARFETKVQEGKKYRVRSKNSSLRTMIDILREACRYAIVSGEEYIDVVSLQTAADRLMGKADAQALLIQSARVTLATSG</sequence>
<dbReference type="Gene3D" id="3.40.50.300">
    <property type="entry name" value="P-loop containing nucleotide triphosphate hydrolases"/>
    <property type="match status" value="1"/>
</dbReference>
<dbReference type="SUPFAM" id="SSF52540">
    <property type="entry name" value="P-loop containing nucleoside triphosphate hydrolases"/>
    <property type="match status" value="1"/>
</dbReference>
<dbReference type="EMBL" id="RBPT01000531">
    <property type="protein sequence ID" value="RMO35548.1"/>
    <property type="molecule type" value="Genomic_DNA"/>
</dbReference>
<evidence type="ECO:0000313" key="4">
    <source>
        <dbReference type="EMBL" id="RMO35681.1"/>
    </source>
</evidence>